<gene>
    <name evidence="1" type="ORF">KI387_034073</name>
</gene>
<keyword evidence="2" id="KW-1185">Reference proteome</keyword>
<evidence type="ECO:0000313" key="1">
    <source>
        <dbReference type="EMBL" id="KAH9289956.1"/>
    </source>
</evidence>
<name>A0AA38BVL7_TAXCH</name>
<dbReference type="AlphaFoldDB" id="A0AA38BVL7"/>
<evidence type="ECO:0000313" key="2">
    <source>
        <dbReference type="Proteomes" id="UP000824469"/>
    </source>
</evidence>
<dbReference type="Proteomes" id="UP000824469">
    <property type="component" value="Unassembled WGS sequence"/>
</dbReference>
<protein>
    <submittedName>
        <fullName evidence="1">Uncharacterized protein</fullName>
    </submittedName>
</protein>
<accession>A0AA38BVL7</accession>
<dbReference type="EMBL" id="JAHRHJ020003813">
    <property type="protein sequence ID" value="KAH9289956.1"/>
    <property type="molecule type" value="Genomic_DNA"/>
</dbReference>
<sequence length="247" mass="27837">MQATFEFLALVEFDKSMPSEQIYSTQALSVVLALKLGDCRQVVSLILPSKLMDPEAFLSKSLLLKLMDPDAFLSKSLLLKLTDPDAVIPKSLTLKLRDPDAFLSKILPLKLMDPTVVASKHFSMNPSDSWFTNNVGVSSGKENEIAIQVYLMTSVHLTVLINSQMPADPATSNIWKVQLSERLQLLLPLHWQLDDKNNIILKVSNSHNTPTKLYETYISFTPTFVKTPCQIQLQLPRLISHHNNHQR</sequence>
<reference evidence="1 2" key="1">
    <citation type="journal article" date="2021" name="Nat. Plants">
        <title>The Taxus genome provides insights into paclitaxel biosynthesis.</title>
        <authorList>
            <person name="Xiong X."/>
            <person name="Gou J."/>
            <person name="Liao Q."/>
            <person name="Li Y."/>
            <person name="Zhou Q."/>
            <person name="Bi G."/>
            <person name="Li C."/>
            <person name="Du R."/>
            <person name="Wang X."/>
            <person name="Sun T."/>
            <person name="Guo L."/>
            <person name="Liang H."/>
            <person name="Lu P."/>
            <person name="Wu Y."/>
            <person name="Zhang Z."/>
            <person name="Ro D.K."/>
            <person name="Shang Y."/>
            <person name="Huang S."/>
            <person name="Yan J."/>
        </authorList>
    </citation>
    <scope>NUCLEOTIDE SEQUENCE [LARGE SCALE GENOMIC DNA]</scope>
    <source>
        <strain evidence="1">Ta-2019</strain>
    </source>
</reference>
<feature type="non-terminal residue" evidence="1">
    <location>
        <position position="247"/>
    </location>
</feature>
<proteinExistence type="predicted"/>
<comment type="caution">
    <text evidence="1">The sequence shown here is derived from an EMBL/GenBank/DDBJ whole genome shotgun (WGS) entry which is preliminary data.</text>
</comment>
<organism evidence="1 2">
    <name type="scientific">Taxus chinensis</name>
    <name type="common">Chinese yew</name>
    <name type="synonym">Taxus wallichiana var. chinensis</name>
    <dbReference type="NCBI Taxonomy" id="29808"/>
    <lineage>
        <taxon>Eukaryota</taxon>
        <taxon>Viridiplantae</taxon>
        <taxon>Streptophyta</taxon>
        <taxon>Embryophyta</taxon>
        <taxon>Tracheophyta</taxon>
        <taxon>Spermatophyta</taxon>
        <taxon>Pinopsida</taxon>
        <taxon>Pinidae</taxon>
        <taxon>Conifers II</taxon>
        <taxon>Cupressales</taxon>
        <taxon>Taxaceae</taxon>
        <taxon>Taxus</taxon>
    </lineage>
</organism>